<dbReference type="Gene3D" id="3.30.420.40">
    <property type="match status" value="1"/>
</dbReference>
<dbReference type="GO" id="GO:0005886">
    <property type="term" value="C:plasma membrane"/>
    <property type="evidence" value="ECO:0007669"/>
    <property type="project" value="TreeGrafter"/>
</dbReference>
<dbReference type="GO" id="GO:0004382">
    <property type="term" value="F:GDP phosphatase activity"/>
    <property type="evidence" value="ECO:0007669"/>
    <property type="project" value="TreeGrafter"/>
</dbReference>
<keyword evidence="4" id="KW-0812">Transmembrane</keyword>
<feature type="transmembrane region" description="Helical" evidence="4">
    <location>
        <begin position="463"/>
        <end position="485"/>
    </location>
</feature>
<keyword evidence="4" id="KW-1133">Transmembrane helix</keyword>
<name>A0A6I9HK26_GEOFO</name>
<dbReference type="RefSeq" id="XP_005423855.1">
    <property type="nucleotide sequence ID" value="XM_005423798.1"/>
</dbReference>
<dbReference type="GeneID" id="102035864"/>
<dbReference type="GO" id="GO:0009134">
    <property type="term" value="P:nucleoside diphosphate catabolic process"/>
    <property type="evidence" value="ECO:0007669"/>
    <property type="project" value="TreeGrafter"/>
</dbReference>
<dbReference type="Pfam" id="PF01150">
    <property type="entry name" value="GDA1_CD39"/>
    <property type="match status" value="2"/>
</dbReference>
<dbReference type="Gene3D" id="3.30.420.150">
    <property type="entry name" value="Exopolyphosphatase. Domain 2"/>
    <property type="match status" value="1"/>
</dbReference>
<evidence type="ECO:0000256" key="3">
    <source>
        <dbReference type="PIRSR" id="PIRSR600407-1"/>
    </source>
</evidence>
<reference evidence="6" key="1">
    <citation type="submission" date="2025-08" db="UniProtKB">
        <authorList>
            <consortium name="RefSeq"/>
        </authorList>
    </citation>
    <scope>IDENTIFICATION</scope>
</reference>
<accession>A0A6I9HK26</accession>
<dbReference type="GO" id="GO:0017111">
    <property type="term" value="F:ribonucleoside triphosphate phosphatase activity"/>
    <property type="evidence" value="ECO:0007669"/>
    <property type="project" value="TreeGrafter"/>
</dbReference>
<dbReference type="PANTHER" id="PTHR11782:SF33">
    <property type="entry name" value="ECTONUCLEOSIDE TRIPHOSPHATE DIPHOSPHOHYDROLASE 2"/>
    <property type="match status" value="1"/>
</dbReference>
<dbReference type="OrthoDB" id="6372431at2759"/>
<dbReference type="AlphaFoldDB" id="A0A6I9HK26"/>
<feature type="active site" description="Proton acceptor" evidence="3">
    <location>
        <position position="164"/>
    </location>
</feature>
<evidence type="ECO:0000256" key="2">
    <source>
        <dbReference type="ARBA" id="ARBA00022801"/>
    </source>
</evidence>
<dbReference type="PANTHER" id="PTHR11782">
    <property type="entry name" value="ADENOSINE/GUANOSINE DIPHOSPHATASE"/>
    <property type="match status" value="1"/>
</dbReference>
<comment type="similarity">
    <text evidence="1">Belongs to the GDA1/CD39 NTPase family.</text>
</comment>
<dbReference type="InterPro" id="IPR000407">
    <property type="entry name" value="GDA1_CD39_NTPase"/>
</dbReference>
<proteinExistence type="inferred from homology"/>
<organism evidence="5 6">
    <name type="scientific">Geospiza fortis</name>
    <name type="common">Medium ground-finch</name>
    <dbReference type="NCBI Taxonomy" id="48883"/>
    <lineage>
        <taxon>Eukaryota</taxon>
        <taxon>Metazoa</taxon>
        <taxon>Chordata</taxon>
        <taxon>Craniata</taxon>
        <taxon>Vertebrata</taxon>
        <taxon>Euteleostomi</taxon>
        <taxon>Archelosauria</taxon>
        <taxon>Archosauria</taxon>
        <taxon>Dinosauria</taxon>
        <taxon>Saurischia</taxon>
        <taxon>Theropoda</taxon>
        <taxon>Coelurosauria</taxon>
        <taxon>Aves</taxon>
        <taxon>Neognathae</taxon>
        <taxon>Neoaves</taxon>
        <taxon>Telluraves</taxon>
        <taxon>Australaves</taxon>
        <taxon>Passeriformes</taxon>
        <taxon>Thraupidae</taxon>
        <taxon>Geospiza</taxon>
    </lineage>
</organism>
<protein>
    <submittedName>
        <fullName evidence="6">Ectonucleoside triphosphate diphosphohydrolase 2-like</fullName>
    </submittedName>
</protein>
<keyword evidence="4" id="KW-0472">Membrane</keyword>
<gene>
    <name evidence="6" type="primary">LOC102035864</name>
</gene>
<evidence type="ECO:0000256" key="1">
    <source>
        <dbReference type="ARBA" id="ARBA00009283"/>
    </source>
</evidence>
<sequence length="504" mass="55124">MSWRELLPPWLVIVAGLTGIVLLCVSTKDVPVAPLRTKYGIVLDAGPSRTILFIYQWTTTKANKTGVIRGCSSCPVQGPGVSSYSGSPQKAGKSLEPCLNWAQNEIPAEQHSQTPLYLGATASMRQLNLTHPVLSDSLLAALTGTLKSSPFNFQGAQILSSPEEEAFNWVAANYVLENFFKYDWQGQLVPSRNGMAGVLAVRRTSAQLTAELEEEQQAPEEGVRLQLYGQTRRGHTPHLPCEALGCQCPLLLLFVLFCLQDQRSAKTVSNPCWPLTYSQEVQWQSVHTGPCAATDDTRDIPGPKEVFNITGSSNPRACMNLMQSLLNSSSSSSCSFFKPSVSSGLKPPQTKLLVVSEAMDFLRGTAPSPDLGQAVQRLCGMSVKELIRESQASLDTLVDYCTVSAFIFHLSTRGYTLDFDQPAWTAFQKMGDRSSGWTLGYLLSLTSSIPQDSPSFLKGIEPGVWSLLLILFVVLLMGSFLRISYRVMAKESSSSHRNSSVFDD</sequence>
<keyword evidence="2" id="KW-0378">Hydrolase</keyword>
<dbReference type="Proteomes" id="UP000504602">
    <property type="component" value="Unplaced"/>
</dbReference>
<evidence type="ECO:0000313" key="5">
    <source>
        <dbReference type="Proteomes" id="UP000504602"/>
    </source>
</evidence>
<dbReference type="KEGG" id="gfr:102035864"/>
<dbReference type="InParanoid" id="A0A6I9HK26"/>
<dbReference type="GO" id="GO:0045134">
    <property type="term" value="F:UDP phosphatase activity"/>
    <property type="evidence" value="ECO:0007669"/>
    <property type="project" value="TreeGrafter"/>
</dbReference>
<evidence type="ECO:0000313" key="6">
    <source>
        <dbReference type="RefSeq" id="XP_005423855.1"/>
    </source>
</evidence>
<keyword evidence="5" id="KW-1185">Reference proteome</keyword>
<evidence type="ECO:0000256" key="4">
    <source>
        <dbReference type="SAM" id="Phobius"/>
    </source>
</evidence>